<dbReference type="InterPro" id="IPR013783">
    <property type="entry name" value="Ig-like_fold"/>
</dbReference>
<dbReference type="Proteomes" id="UP000326759">
    <property type="component" value="Unassembled WGS sequence"/>
</dbReference>
<dbReference type="Gene3D" id="2.60.40.10">
    <property type="entry name" value="Immunoglobulins"/>
    <property type="match status" value="1"/>
</dbReference>
<evidence type="ECO:0000313" key="4">
    <source>
        <dbReference type="Proteomes" id="UP000326759"/>
    </source>
</evidence>
<protein>
    <submittedName>
        <fullName evidence="3">Alpha-2-macroglobulin-like protein 1</fullName>
    </submittedName>
</protein>
<dbReference type="Gene3D" id="2.60.120.1540">
    <property type="match status" value="1"/>
</dbReference>
<sequence>VKIFIEESENYEFVEGESSEREVCVPARSSVTESVRVNLIKLGQINVTAEATSVPSLSSGSCGSGSFVSKSDRLIKPLLVEAEGYLRERVFTEYICSEDIEDTTSPVATWSISVPEDAVEDSGRAWITAVGDLLGPTIENLGELVRMPYGCGEQNMINFAPIIYILQYLESSGQNTPELKEKLTGFLNEGYQRQLKFKRSDGSYSTFGESDEDGSTWLTAFVVKSFTQALPYTFIDEESLQESRDWLLDLQGGFSGSEGSKGLLAAYVLASLLEGGSLSNETEGSNRQSTVTQMALQCIATDNSTHPYSLALKSYSLALAKAPNTKAVIDQLLDLSVSNSSMLRWNLPDRQGQSTPLHVETAAYALLSILTFDYEQYQEEAKKIDTVVALQALSVFEGKQPEGDLNMNVVVSASDFSTAFTITEINKFLQQREDLPSLPAEVFISASGIGCALVQGLLRYNVLTDSMSDVFSLNVTVSQVFDPQCNGRARSIDICTSYQLPDERSNMAIIEIKLVTGYVPNEDNLKTIVGDSEGVFKRYEVDGKLVTLYLEEITAEKICINFKADQIIPIDSAKPGSVSVYDFYQPEYIVTSISVLGHNVMLSLQYLI</sequence>
<dbReference type="PROSITE" id="PS00477">
    <property type="entry name" value="ALPHA_2_MACROGLOBULIN"/>
    <property type="match status" value="1"/>
</dbReference>
<dbReference type="SUPFAM" id="SSF49410">
    <property type="entry name" value="Alpha-macroglobulin receptor domain"/>
    <property type="match status" value="1"/>
</dbReference>
<dbReference type="InterPro" id="IPR008930">
    <property type="entry name" value="Terpenoid_cyclase/PrenylTrfase"/>
</dbReference>
<dbReference type="SMART" id="SM01419">
    <property type="entry name" value="Thiol-ester_cl"/>
    <property type="match status" value="1"/>
</dbReference>
<dbReference type="EMBL" id="SEYY01006760">
    <property type="protein sequence ID" value="KAB7502775.1"/>
    <property type="molecule type" value="Genomic_DNA"/>
</dbReference>
<dbReference type="Pfam" id="PF07678">
    <property type="entry name" value="TED_complement"/>
    <property type="match status" value="1"/>
</dbReference>
<dbReference type="PANTHER" id="PTHR11412">
    <property type="entry name" value="MACROGLOBULIN / COMPLEMENT"/>
    <property type="match status" value="1"/>
</dbReference>
<dbReference type="InterPro" id="IPR019742">
    <property type="entry name" value="MacrogloblnA2_CS"/>
</dbReference>
<keyword evidence="4" id="KW-1185">Reference proteome</keyword>
<evidence type="ECO:0000313" key="3">
    <source>
        <dbReference type="EMBL" id="KAB7502775.1"/>
    </source>
</evidence>
<dbReference type="AlphaFoldDB" id="A0A5N5TCD8"/>
<dbReference type="SUPFAM" id="SSF48239">
    <property type="entry name" value="Terpenoid cyclases/Protein prenyltransferases"/>
    <property type="match status" value="1"/>
</dbReference>
<reference evidence="3 4" key="1">
    <citation type="journal article" date="2019" name="PLoS Biol.">
        <title>Sex chromosomes control vertical transmission of feminizing Wolbachia symbionts in an isopod.</title>
        <authorList>
            <person name="Becking T."/>
            <person name="Chebbi M.A."/>
            <person name="Giraud I."/>
            <person name="Moumen B."/>
            <person name="Laverre T."/>
            <person name="Caubet Y."/>
            <person name="Peccoud J."/>
            <person name="Gilbert C."/>
            <person name="Cordaux R."/>
        </authorList>
    </citation>
    <scope>NUCLEOTIDE SEQUENCE [LARGE SCALE GENOMIC DNA]</scope>
    <source>
        <strain evidence="3">ANa2</strain>
        <tissue evidence="3">Whole body excluding digestive tract and cuticle</tissue>
    </source>
</reference>
<evidence type="ECO:0000259" key="2">
    <source>
        <dbReference type="SMART" id="SM01361"/>
    </source>
</evidence>
<dbReference type="SMART" id="SM01361">
    <property type="entry name" value="A2M_recep"/>
    <property type="match status" value="1"/>
</dbReference>
<feature type="domain" description="Alpha-macroglobulin receptor-binding" evidence="2">
    <location>
        <begin position="505"/>
        <end position="594"/>
    </location>
</feature>
<evidence type="ECO:0000256" key="1">
    <source>
        <dbReference type="ARBA" id="ARBA00023157"/>
    </source>
</evidence>
<name>A0A5N5TCD8_9CRUS</name>
<gene>
    <name evidence="3" type="ORF">Anas_01591</name>
</gene>
<proteinExistence type="predicted"/>
<feature type="non-terminal residue" evidence="3">
    <location>
        <position position="1"/>
    </location>
</feature>
<keyword evidence="1" id="KW-1015">Disulfide bond</keyword>
<dbReference type="Pfam" id="PF07677">
    <property type="entry name" value="A2M_recep"/>
    <property type="match status" value="1"/>
</dbReference>
<dbReference type="InterPro" id="IPR011626">
    <property type="entry name" value="Alpha-macroglobulin_TED"/>
</dbReference>
<dbReference type="Gene3D" id="2.60.40.690">
    <property type="entry name" value="Alpha-macroglobulin, receptor-binding domain"/>
    <property type="match status" value="1"/>
</dbReference>
<dbReference type="GO" id="GO:0005615">
    <property type="term" value="C:extracellular space"/>
    <property type="evidence" value="ECO:0007669"/>
    <property type="project" value="InterPro"/>
</dbReference>
<comment type="caution">
    <text evidence="3">The sequence shown here is derived from an EMBL/GenBank/DDBJ whole genome shotgun (WGS) entry which is preliminary data.</text>
</comment>
<dbReference type="OrthoDB" id="6336149at2759"/>
<dbReference type="InterPro" id="IPR036595">
    <property type="entry name" value="A-macroglobulin_rcpt-bd_sf"/>
</dbReference>
<dbReference type="InterPro" id="IPR047565">
    <property type="entry name" value="Alpha-macroglob_thiol-ester_cl"/>
</dbReference>
<dbReference type="InterPro" id="IPR050473">
    <property type="entry name" value="A2M/Complement_sys"/>
</dbReference>
<accession>A0A5N5TCD8</accession>
<dbReference type="PANTHER" id="PTHR11412:SF171">
    <property type="entry name" value="PREGNANCY ZONE PROTEIN-LIKE PROTEIN"/>
    <property type="match status" value="1"/>
</dbReference>
<dbReference type="InterPro" id="IPR009048">
    <property type="entry name" value="A-macroglobulin_rcpt-bd"/>
</dbReference>
<dbReference type="Gene3D" id="1.50.10.20">
    <property type="match status" value="1"/>
</dbReference>
<organism evidence="3 4">
    <name type="scientific">Armadillidium nasatum</name>
    <dbReference type="NCBI Taxonomy" id="96803"/>
    <lineage>
        <taxon>Eukaryota</taxon>
        <taxon>Metazoa</taxon>
        <taxon>Ecdysozoa</taxon>
        <taxon>Arthropoda</taxon>
        <taxon>Crustacea</taxon>
        <taxon>Multicrustacea</taxon>
        <taxon>Malacostraca</taxon>
        <taxon>Eumalacostraca</taxon>
        <taxon>Peracarida</taxon>
        <taxon>Isopoda</taxon>
        <taxon>Oniscidea</taxon>
        <taxon>Crinocheta</taxon>
        <taxon>Armadillidiidae</taxon>
        <taxon>Armadillidium</taxon>
    </lineage>
</organism>